<reference evidence="2" key="4">
    <citation type="submission" date="2025-09" db="UniProtKB">
        <authorList>
            <consortium name="Ensembl"/>
        </authorList>
    </citation>
    <scope>IDENTIFICATION</scope>
</reference>
<protein>
    <submittedName>
        <fullName evidence="2">Uncharacterized protein</fullName>
    </submittedName>
</protein>
<feature type="compositionally biased region" description="Polar residues" evidence="1">
    <location>
        <begin position="131"/>
        <end position="148"/>
    </location>
</feature>
<dbReference type="HOGENOM" id="CLU_1386997_0_0_1"/>
<reference evidence="2" key="3">
    <citation type="submission" date="2025-08" db="UniProtKB">
        <authorList>
            <consortium name="Ensembl"/>
        </authorList>
    </citation>
    <scope>IDENTIFICATION</scope>
</reference>
<evidence type="ECO:0000313" key="3">
    <source>
        <dbReference type="Proteomes" id="UP000008144"/>
    </source>
</evidence>
<feature type="compositionally biased region" description="Polar residues" evidence="1">
    <location>
        <begin position="112"/>
        <end position="121"/>
    </location>
</feature>
<feature type="region of interest" description="Disordered" evidence="1">
    <location>
        <begin position="82"/>
        <end position="148"/>
    </location>
</feature>
<dbReference type="GeneTree" id="ENSGT00940000174009"/>
<dbReference type="Pfam" id="PF12496">
    <property type="entry name" value="BNIP2"/>
    <property type="match status" value="1"/>
</dbReference>
<evidence type="ECO:0000313" key="2">
    <source>
        <dbReference type="Ensembl" id="ENSCINP00000018965.3"/>
    </source>
</evidence>
<sequence>MMNDSANLDNSMKDLEDGIADTSIKDRSNSEVVNNNESTEIMFEGNWEEDDLVALSGQPGQSFQRLETVERESEYERARKKLTAQFGDAEDSDIDGMLTPEELATPDDLDSSVDSPQQNSGVDLEWDNDTPVVQKTPSEPTTPDVTTAPTNWRTVMIGEKNYKLDMGAVTPYRQILSHGGYYGEGLNAIVVFSACYL</sequence>
<evidence type="ECO:0000256" key="1">
    <source>
        <dbReference type="SAM" id="MobiDB-lite"/>
    </source>
</evidence>
<reference evidence="2" key="2">
    <citation type="journal article" date="2008" name="Genome Biol.">
        <title>Improved genome assembly and evidence-based global gene model set for the chordate Ciona intestinalis: new insight into intron and operon populations.</title>
        <authorList>
            <person name="Satou Y."/>
            <person name="Mineta K."/>
            <person name="Ogasawara M."/>
            <person name="Sasakura Y."/>
            <person name="Shoguchi E."/>
            <person name="Ueno K."/>
            <person name="Yamada L."/>
            <person name="Matsumoto J."/>
            <person name="Wasserscheid J."/>
            <person name="Dewar K."/>
            <person name="Wiley G.B."/>
            <person name="Macmil S.L."/>
            <person name="Roe B.A."/>
            <person name="Zeller R.W."/>
            <person name="Hastings K.E."/>
            <person name="Lemaire P."/>
            <person name="Lindquist E."/>
            <person name="Endo T."/>
            <person name="Hotta K."/>
            <person name="Inaba K."/>
        </authorList>
    </citation>
    <scope>NUCLEOTIDE SEQUENCE [LARGE SCALE GENOMIC DNA]</scope>
    <source>
        <strain evidence="2">wild type</strain>
    </source>
</reference>
<dbReference type="AlphaFoldDB" id="F6ZM72"/>
<dbReference type="InterPro" id="IPR022181">
    <property type="entry name" value="Bcl2-/adenovirus-E1B"/>
</dbReference>
<dbReference type="Ensembl" id="ENSCINT00000018965.3">
    <property type="protein sequence ID" value="ENSCINP00000018965.3"/>
    <property type="gene ID" value="ENSCING00000009329.3"/>
</dbReference>
<keyword evidence="3" id="KW-1185">Reference proteome</keyword>
<proteinExistence type="predicted"/>
<organism evidence="2 3">
    <name type="scientific">Ciona intestinalis</name>
    <name type="common">Transparent sea squirt</name>
    <name type="synonym">Ascidia intestinalis</name>
    <dbReference type="NCBI Taxonomy" id="7719"/>
    <lineage>
        <taxon>Eukaryota</taxon>
        <taxon>Metazoa</taxon>
        <taxon>Chordata</taxon>
        <taxon>Tunicata</taxon>
        <taxon>Ascidiacea</taxon>
        <taxon>Phlebobranchia</taxon>
        <taxon>Cionidae</taxon>
        <taxon>Ciona</taxon>
    </lineage>
</organism>
<dbReference type="EMBL" id="EAAA01002133">
    <property type="status" value="NOT_ANNOTATED_CDS"/>
    <property type="molecule type" value="Genomic_DNA"/>
</dbReference>
<dbReference type="Proteomes" id="UP000008144">
    <property type="component" value="Chromosome 5"/>
</dbReference>
<accession>F6ZM72</accession>
<dbReference type="STRING" id="7719.ENSCINP00000018965"/>
<reference evidence="3" key="1">
    <citation type="journal article" date="2002" name="Science">
        <title>The draft genome of Ciona intestinalis: insights into chordate and vertebrate origins.</title>
        <authorList>
            <person name="Dehal P."/>
            <person name="Satou Y."/>
            <person name="Campbell R.K."/>
            <person name="Chapman J."/>
            <person name="Degnan B."/>
            <person name="De Tomaso A."/>
            <person name="Davidson B."/>
            <person name="Di Gregorio A."/>
            <person name="Gelpke M."/>
            <person name="Goodstein D.M."/>
            <person name="Harafuji N."/>
            <person name="Hastings K.E."/>
            <person name="Ho I."/>
            <person name="Hotta K."/>
            <person name="Huang W."/>
            <person name="Kawashima T."/>
            <person name="Lemaire P."/>
            <person name="Martinez D."/>
            <person name="Meinertzhagen I.A."/>
            <person name="Necula S."/>
            <person name="Nonaka M."/>
            <person name="Putnam N."/>
            <person name="Rash S."/>
            <person name="Saiga H."/>
            <person name="Satake M."/>
            <person name="Terry A."/>
            <person name="Yamada L."/>
            <person name="Wang H.G."/>
            <person name="Awazu S."/>
            <person name="Azumi K."/>
            <person name="Boore J."/>
            <person name="Branno M."/>
            <person name="Chin-Bow S."/>
            <person name="DeSantis R."/>
            <person name="Doyle S."/>
            <person name="Francino P."/>
            <person name="Keys D.N."/>
            <person name="Haga S."/>
            <person name="Hayashi H."/>
            <person name="Hino K."/>
            <person name="Imai K.S."/>
            <person name="Inaba K."/>
            <person name="Kano S."/>
            <person name="Kobayashi K."/>
            <person name="Kobayashi M."/>
            <person name="Lee B.I."/>
            <person name="Makabe K.W."/>
            <person name="Manohar C."/>
            <person name="Matassi G."/>
            <person name="Medina M."/>
            <person name="Mochizuki Y."/>
            <person name="Mount S."/>
            <person name="Morishita T."/>
            <person name="Miura S."/>
            <person name="Nakayama A."/>
            <person name="Nishizaka S."/>
            <person name="Nomoto H."/>
            <person name="Ohta F."/>
            <person name="Oishi K."/>
            <person name="Rigoutsos I."/>
            <person name="Sano M."/>
            <person name="Sasaki A."/>
            <person name="Sasakura Y."/>
            <person name="Shoguchi E."/>
            <person name="Shin-i T."/>
            <person name="Spagnuolo A."/>
            <person name="Stainier D."/>
            <person name="Suzuki M.M."/>
            <person name="Tassy O."/>
            <person name="Takatori N."/>
            <person name="Tokuoka M."/>
            <person name="Yagi K."/>
            <person name="Yoshizaki F."/>
            <person name="Wada S."/>
            <person name="Zhang C."/>
            <person name="Hyatt P.D."/>
            <person name="Larimer F."/>
            <person name="Detter C."/>
            <person name="Doggett N."/>
            <person name="Glavina T."/>
            <person name="Hawkins T."/>
            <person name="Richardson P."/>
            <person name="Lucas S."/>
            <person name="Kohara Y."/>
            <person name="Levine M."/>
            <person name="Satoh N."/>
            <person name="Rokhsar D.S."/>
        </authorList>
    </citation>
    <scope>NUCLEOTIDE SEQUENCE [LARGE SCALE GENOMIC DNA]</scope>
</reference>
<name>F6ZM72_CIOIN</name>
<dbReference type="InParanoid" id="F6ZM72"/>